<dbReference type="AlphaFoldDB" id="A0A517R1H4"/>
<keyword evidence="6" id="KW-1185">Reference proteome</keyword>
<name>A0A517R1H4_9PLAN</name>
<dbReference type="Pfam" id="PF07627">
    <property type="entry name" value="PSCyt3"/>
    <property type="match status" value="1"/>
</dbReference>
<keyword evidence="3" id="KW-0349">Heme</keyword>
<sequence>MVSRYPQLVLSIALGVGVLAVGITTASAEDVFRDRVAPLISSHCIGCHGDFDDPAGDINLEQFKAQSDISKQRDVWVGVREAIETGYMPPEDSEQFSLAEKDRLMAALGKLLDAVDLGGARDPGKPILRRLTRLEYNNAIRDLFGLKIDVFNFPERIPLDRTYFEPDNAQLGDQLLIPVTPYGKVHPALLREAGLPGENPAEHGFTNRGDTLNISPILIEKYLDLSEQLLESEGLAQASPWAAALLGSGAIRTAIPERDVTARYSRGRFGSMFDDSATVVDHSNSAGMELSTFRTRVQQKQLSSRGGVVRADKNGKDIRFGGSSSAGLVLETGSDRPVQVVLQSSMPLAFKELTGAVPTSGVRVLTNAVPNDKVFDIKINVRDGAPQNRPQSRVTEAAFNIISLDGVTTQYVEIKAHFSGGGLKKLMEPVTDGAGKGNRFVRVQAPQGEWIERIHFDGSRVRFGDHVAFDDLTLFFGDVSSTWQPFDGISRVDLLRMFIERAFRKPLSDGEYQKYLGIYEMLRATGIDERSAARDVLRAILSSPRFIYRIENFRRDEPKVRQLDDFELASRLSFFLWNSCPDAELLAAARRGELQSDEGLIRQLRRMLNDPKAKELSESFAVQWLQLNELFGTRPDTKRFSNFYFGISNSSTLHQDMLLEPLLLFESILVEDRSVLEFIDTNYGYLNEKLIQHYGYEEELAETLASLKGKGERALIGRGTKGIRDIWFRCRLPDRRRGGVFTTGAVLTLTSTPLRTSPVYRGAWMLEAIFNNPPPPPTIAVPPLGADDRKIEEEGLSLREKLAQHREDASCSVCHDRIDPLGIALENYDPIGRWRDRSGKFEVDATGTLSHGRAYDGAVDFKDALLDRPEEFVHGFSGHLLSYALGRKLNYFDRIAIDEIVQRSARHDYRIKSVLEGVVLSYPFRHTRNLPAVPVADTVKEVSHD</sequence>
<evidence type="ECO:0000256" key="2">
    <source>
        <dbReference type="ARBA" id="ARBA00023004"/>
    </source>
</evidence>
<dbReference type="OrthoDB" id="175242at2"/>
<dbReference type="GO" id="GO:0046872">
    <property type="term" value="F:metal ion binding"/>
    <property type="evidence" value="ECO:0007669"/>
    <property type="project" value="UniProtKB-KW"/>
</dbReference>
<dbReference type="InterPro" id="IPR013042">
    <property type="entry name" value="DUF1592"/>
</dbReference>
<evidence type="ECO:0000313" key="6">
    <source>
        <dbReference type="Proteomes" id="UP000317318"/>
    </source>
</evidence>
<dbReference type="InterPro" id="IPR013043">
    <property type="entry name" value="DUF1595"/>
</dbReference>
<accession>A0A517R1H4</accession>
<dbReference type="EMBL" id="CP036268">
    <property type="protein sequence ID" value="QDT37704.1"/>
    <property type="molecule type" value="Genomic_DNA"/>
</dbReference>
<evidence type="ECO:0000313" key="5">
    <source>
        <dbReference type="EMBL" id="QDT37704.1"/>
    </source>
</evidence>
<dbReference type="InterPro" id="IPR011478">
    <property type="entry name" value="DUF1585"/>
</dbReference>
<protein>
    <recommendedName>
        <fullName evidence="4">Cytochrome c domain-containing protein</fullName>
    </recommendedName>
</protein>
<dbReference type="Proteomes" id="UP000317318">
    <property type="component" value="Chromosome"/>
</dbReference>
<dbReference type="RefSeq" id="WP_145363796.1">
    <property type="nucleotide sequence ID" value="NZ_CP036268.1"/>
</dbReference>
<keyword evidence="1 3" id="KW-0479">Metal-binding</keyword>
<dbReference type="GO" id="GO:0009055">
    <property type="term" value="F:electron transfer activity"/>
    <property type="evidence" value="ECO:0007669"/>
    <property type="project" value="InterPro"/>
</dbReference>
<dbReference type="Pfam" id="PF07637">
    <property type="entry name" value="PSD5"/>
    <property type="match status" value="1"/>
</dbReference>
<dbReference type="Pfam" id="PF07631">
    <property type="entry name" value="PSD4"/>
    <property type="match status" value="1"/>
</dbReference>
<feature type="domain" description="Cytochrome c" evidence="4">
    <location>
        <begin position="23"/>
        <end position="116"/>
    </location>
</feature>
<dbReference type="InterPro" id="IPR013039">
    <property type="entry name" value="DUF1588"/>
</dbReference>
<dbReference type="Pfam" id="PF07626">
    <property type="entry name" value="PSD3"/>
    <property type="match status" value="2"/>
</dbReference>
<evidence type="ECO:0000259" key="4">
    <source>
        <dbReference type="PROSITE" id="PS51007"/>
    </source>
</evidence>
<keyword evidence="2 3" id="KW-0408">Iron</keyword>
<gene>
    <name evidence="5" type="ORF">Pan189_20860</name>
</gene>
<organism evidence="5 6">
    <name type="scientific">Stratiformator vulcanicus</name>
    <dbReference type="NCBI Taxonomy" id="2527980"/>
    <lineage>
        <taxon>Bacteria</taxon>
        <taxon>Pseudomonadati</taxon>
        <taxon>Planctomycetota</taxon>
        <taxon>Planctomycetia</taxon>
        <taxon>Planctomycetales</taxon>
        <taxon>Planctomycetaceae</taxon>
        <taxon>Stratiformator</taxon>
    </lineage>
</organism>
<reference evidence="5 6" key="1">
    <citation type="submission" date="2019-02" db="EMBL/GenBank/DDBJ databases">
        <title>Deep-cultivation of Planctomycetes and their phenomic and genomic characterization uncovers novel biology.</title>
        <authorList>
            <person name="Wiegand S."/>
            <person name="Jogler M."/>
            <person name="Boedeker C."/>
            <person name="Pinto D."/>
            <person name="Vollmers J."/>
            <person name="Rivas-Marin E."/>
            <person name="Kohn T."/>
            <person name="Peeters S.H."/>
            <person name="Heuer A."/>
            <person name="Rast P."/>
            <person name="Oberbeckmann S."/>
            <person name="Bunk B."/>
            <person name="Jeske O."/>
            <person name="Meyerdierks A."/>
            <person name="Storesund J.E."/>
            <person name="Kallscheuer N."/>
            <person name="Luecker S."/>
            <person name="Lage O.M."/>
            <person name="Pohl T."/>
            <person name="Merkel B.J."/>
            <person name="Hornburger P."/>
            <person name="Mueller R.-W."/>
            <person name="Bruemmer F."/>
            <person name="Labrenz M."/>
            <person name="Spormann A.M."/>
            <person name="Op den Camp H."/>
            <person name="Overmann J."/>
            <person name="Amann R."/>
            <person name="Jetten M.S.M."/>
            <person name="Mascher T."/>
            <person name="Medema M.H."/>
            <person name="Devos D.P."/>
            <person name="Kaster A.-K."/>
            <person name="Ovreas L."/>
            <person name="Rohde M."/>
            <person name="Galperin M.Y."/>
            <person name="Jogler C."/>
        </authorList>
    </citation>
    <scope>NUCLEOTIDE SEQUENCE [LARGE SCALE GENOMIC DNA]</scope>
    <source>
        <strain evidence="5 6">Pan189</strain>
    </source>
</reference>
<dbReference type="Pfam" id="PF07624">
    <property type="entry name" value="PSD2"/>
    <property type="match status" value="1"/>
</dbReference>
<proteinExistence type="predicted"/>
<evidence type="ECO:0000256" key="1">
    <source>
        <dbReference type="ARBA" id="ARBA00022723"/>
    </source>
</evidence>
<dbReference type="PROSITE" id="PS51007">
    <property type="entry name" value="CYTC"/>
    <property type="match status" value="1"/>
</dbReference>
<dbReference type="InterPro" id="IPR013036">
    <property type="entry name" value="DUF1587"/>
</dbReference>
<dbReference type="GO" id="GO:0020037">
    <property type="term" value="F:heme binding"/>
    <property type="evidence" value="ECO:0007669"/>
    <property type="project" value="InterPro"/>
</dbReference>
<evidence type="ECO:0000256" key="3">
    <source>
        <dbReference type="PROSITE-ProRule" id="PRU00433"/>
    </source>
</evidence>
<dbReference type="KEGG" id="svp:Pan189_20860"/>
<dbReference type="InterPro" id="IPR009056">
    <property type="entry name" value="Cyt_c-like_dom"/>
</dbReference>